<dbReference type="EMBL" id="BLIY01000014">
    <property type="protein sequence ID" value="GFE54297.1"/>
    <property type="molecule type" value="Genomic_DNA"/>
</dbReference>
<feature type="compositionally biased region" description="Low complexity" evidence="7">
    <location>
        <begin position="36"/>
        <end position="50"/>
    </location>
</feature>
<evidence type="ECO:0000256" key="3">
    <source>
        <dbReference type="ARBA" id="ARBA00023015"/>
    </source>
</evidence>
<feature type="region of interest" description="Disordered" evidence="7">
    <location>
        <begin position="1"/>
        <end position="53"/>
    </location>
</feature>
<dbReference type="OrthoDB" id="19740at2759"/>
<dbReference type="InterPro" id="IPR027109">
    <property type="entry name" value="Swc4/Dmap1"/>
</dbReference>
<dbReference type="AlphaFoldDB" id="A0A9W5WVG9"/>
<dbReference type="Gene3D" id="1.10.10.60">
    <property type="entry name" value="Homeodomain-like"/>
    <property type="match status" value="1"/>
</dbReference>
<dbReference type="Proteomes" id="UP001057455">
    <property type="component" value="Unassembled WGS sequence"/>
</dbReference>
<feature type="compositionally biased region" description="Low complexity" evidence="7">
    <location>
        <begin position="462"/>
        <end position="485"/>
    </location>
</feature>
<protein>
    <submittedName>
        <fullName evidence="9">DNA methyltransferase 1-associated 1</fullName>
    </submittedName>
</protein>
<keyword evidence="5" id="KW-0539">Nucleus</keyword>
<organism evidence="9 10">
    <name type="scientific">Babesia ovis</name>
    <dbReference type="NCBI Taxonomy" id="5869"/>
    <lineage>
        <taxon>Eukaryota</taxon>
        <taxon>Sar</taxon>
        <taxon>Alveolata</taxon>
        <taxon>Apicomplexa</taxon>
        <taxon>Aconoidasida</taxon>
        <taxon>Piroplasmida</taxon>
        <taxon>Babesiidae</taxon>
        <taxon>Babesia</taxon>
    </lineage>
</organism>
<feature type="compositionally biased region" description="Low complexity" evidence="7">
    <location>
        <begin position="492"/>
        <end position="504"/>
    </location>
</feature>
<feature type="region of interest" description="Disordered" evidence="7">
    <location>
        <begin position="845"/>
        <end position="872"/>
    </location>
</feature>
<keyword evidence="9" id="KW-0489">Methyltransferase</keyword>
<evidence type="ECO:0000313" key="10">
    <source>
        <dbReference type="Proteomes" id="UP001057455"/>
    </source>
</evidence>
<feature type="coiled-coil region" evidence="6">
    <location>
        <begin position="263"/>
        <end position="303"/>
    </location>
</feature>
<evidence type="ECO:0000256" key="2">
    <source>
        <dbReference type="ARBA" id="ARBA00022853"/>
    </source>
</evidence>
<feature type="domain" description="DAMP1 SANT/Myb-like" evidence="8">
    <location>
        <begin position="128"/>
        <end position="206"/>
    </location>
</feature>
<feature type="compositionally biased region" description="Low complexity" evidence="7">
    <location>
        <begin position="549"/>
        <end position="616"/>
    </location>
</feature>
<dbReference type="GO" id="GO:0006338">
    <property type="term" value="P:chromatin remodeling"/>
    <property type="evidence" value="ECO:0007669"/>
    <property type="project" value="InterPro"/>
</dbReference>
<evidence type="ECO:0000256" key="7">
    <source>
        <dbReference type="SAM" id="MobiDB-lite"/>
    </source>
</evidence>
<keyword evidence="4" id="KW-0804">Transcription</keyword>
<comment type="caution">
    <text evidence="9">The sequence shown here is derived from an EMBL/GenBank/DDBJ whole genome shotgun (WGS) entry which is preliminary data.</text>
</comment>
<accession>A0A9W5WVG9</accession>
<dbReference type="GO" id="GO:0035267">
    <property type="term" value="C:NuA4 histone acetyltransferase complex"/>
    <property type="evidence" value="ECO:0007669"/>
    <property type="project" value="InterPro"/>
</dbReference>
<sequence length="872" mass="98497">MRRKDTSATATEIASLPTSHKLTIKTAVEDDTTANEKSGATAGASGTTTETSEKAPVKVWRMCPFRNPARSDGLVLKHWRKVTRDVEPNKVNINDPIELKEKYINTLESNATSALPRVEDETTVVDTYPFAKIAPAVKIYRYSDEFYRFQLCDLDPSWTKEETDLLFDLCEMFELRFVAIHDRFKWRKDISLEKLKHRYYSVTKRIIEFSFEEKIKTEMAKHNNPTHPVIVALRDEAARHPLIKFTYNMEHDRDRREMLERSYRVTEEQKRLEEQLLEEIKEAEALVKKEERKKNDLKKLKKKFNVVEDIITIPTMEKLHSKNVWLASEIVSNYKAQMNQKHNEAVDEMLAALNIPTPVISSRASNELYCVVRGDAAIMINLVNKVDSLKKELEHWKAQAGPLPDHMVTPKTKGKAVLPREAPDATAVFQAARADGVMVQSVGGTPQQNSGHATPQQGTPIQGPAQQGSSGTPQQGTPIQGPTQQGSGGTPQQGTPIQGPVQQGSGSTPQKENGLSSSEMQKIEQEQQAHKAFFQQNVTRQQMMMAQQQMQQFGQKQQKIGQQHVGQPQHLQSPQQHVQHQQSPQQHVQHQQSPQQHVQHPPSPQQHVQQGHSQHPLAPPQHQQGVAAKHMQHQQAVTAKHPHGPPQHQQGVAAKHMQHQQGHPQHMQSPRQQPQQVQQQGRPQMQQVYPIKVSPGGNSSPHVYPQQPHYQIVQHQPAHMGQQSPMAKQPGMPQMGQHGMQHPIMQQQRMMQPRVIQYAPYSQQQYQPVAMRMHPQGIYFTGPMYQTGHQPHYGHIVQHPMQHQQGVIHQMGQPGHMQPQQMGQQGQMGAQMKSPMQGHMTMQMPGHMGGQIQGQPGGGQSQQMGPHPGRGM</sequence>
<proteinExistence type="predicted"/>
<dbReference type="GO" id="GO:0000122">
    <property type="term" value="P:negative regulation of transcription by RNA polymerase II"/>
    <property type="evidence" value="ECO:0007669"/>
    <property type="project" value="TreeGrafter"/>
</dbReference>
<name>A0A9W5WVG9_BABOV</name>
<dbReference type="GO" id="GO:0006281">
    <property type="term" value="P:DNA repair"/>
    <property type="evidence" value="ECO:0007669"/>
    <property type="project" value="InterPro"/>
</dbReference>
<keyword evidence="6" id="KW-0175">Coiled coil</keyword>
<evidence type="ECO:0000256" key="4">
    <source>
        <dbReference type="ARBA" id="ARBA00023163"/>
    </source>
</evidence>
<evidence type="ECO:0000313" key="9">
    <source>
        <dbReference type="EMBL" id="GFE54297.1"/>
    </source>
</evidence>
<feature type="compositionally biased region" description="Polar residues" evidence="7">
    <location>
        <begin position="7"/>
        <end position="21"/>
    </location>
</feature>
<reference evidence="9" key="1">
    <citation type="submission" date="2019-12" db="EMBL/GenBank/DDBJ databases">
        <title>Genome sequence of Babesia ovis.</title>
        <authorList>
            <person name="Yamagishi J."/>
            <person name="Sevinc F."/>
            <person name="Xuan X."/>
        </authorList>
    </citation>
    <scope>NUCLEOTIDE SEQUENCE</scope>
    <source>
        <strain evidence="9">Selcuk</strain>
    </source>
</reference>
<dbReference type="GO" id="GO:0003714">
    <property type="term" value="F:transcription corepressor activity"/>
    <property type="evidence" value="ECO:0007669"/>
    <property type="project" value="TreeGrafter"/>
</dbReference>
<keyword evidence="2" id="KW-0156">Chromatin regulator</keyword>
<evidence type="ECO:0000259" key="8">
    <source>
        <dbReference type="Pfam" id="PF16282"/>
    </source>
</evidence>
<dbReference type="PANTHER" id="PTHR12855:SF10">
    <property type="entry name" value="DNA METHYLTRANSFERASE 1-ASSOCIATED PROTEIN 1"/>
    <property type="match status" value="1"/>
</dbReference>
<gene>
    <name evidence="9" type="ORF">BaOVIS_017010</name>
</gene>
<evidence type="ECO:0000256" key="1">
    <source>
        <dbReference type="ARBA" id="ARBA00004123"/>
    </source>
</evidence>
<dbReference type="InterPro" id="IPR032563">
    <property type="entry name" value="DAMP1_SANT-like"/>
</dbReference>
<dbReference type="GO" id="GO:0000812">
    <property type="term" value="C:Swr1 complex"/>
    <property type="evidence" value="ECO:0007669"/>
    <property type="project" value="TreeGrafter"/>
</dbReference>
<feature type="compositionally biased region" description="Gly residues" evidence="7">
    <location>
        <begin position="847"/>
        <end position="860"/>
    </location>
</feature>
<dbReference type="PANTHER" id="PTHR12855">
    <property type="entry name" value="DNA METHYLTRANSFERASE 1-ASSOCIATED PROTEIN 1 FAMILY MEMBER"/>
    <property type="match status" value="1"/>
</dbReference>
<feature type="compositionally biased region" description="Polar residues" evidence="7">
    <location>
        <begin position="505"/>
        <end position="520"/>
    </location>
</feature>
<dbReference type="Pfam" id="PF16282">
    <property type="entry name" value="SANT_DAMP1_like"/>
    <property type="match status" value="1"/>
</dbReference>
<feature type="compositionally biased region" description="Low complexity" evidence="7">
    <location>
        <begin position="861"/>
        <end position="872"/>
    </location>
</feature>
<keyword evidence="3" id="KW-0805">Transcription regulation</keyword>
<keyword evidence="10" id="KW-1185">Reference proteome</keyword>
<feature type="compositionally biased region" description="Low complexity" evidence="7">
    <location>
        <begin position="659"/>
        <end position="685"/>
    </location>
</feature>
<comment type="subcellular location">
    <subcellularLocation>
        <location evidence="1">Nucleus</location>
    </subcellularLocation>
</comment>
<feature type="compositionally biased region" description="Polar residues" evidence="7">
    <location>
        <begin position="442"/>
        <end position="460"/>
    </location>
</feature>
<evidence type="ECO:0000256" key="6">
    <source>
        <dbReference type="SAM" id="Coils"/>
    </source>
</evidence>
<dbReference type="GO" id="GO:0032259">
    <property type="term" value="P:methylation"/>
    <property type="evidence" value="ECO:0007669"/>
    <property type="project" value="UniProtKB-KW"/>
</dbReference>
<evidence type="ECO:0000256" key="5">
    <source>
        <dbReference type="ARBA" id="ARBA00023242"/>
    </source>
</evidence>
<keyword evidence="9" id="KW-0808">Transferase</keyword>
<feature type="region of interest" description="Disordered" evidence="7">
    <location>
        <begin position="441"/>
        <end position="527"/>
    </location>
</feature>
<feature type="region of interest" description="Disordered" evidence="7">
    <location>
        <begin position="549"/>
        <end position="685"/>
    </location>
</feature>
<dbReference type="GO" id="GO:0008168">
    <property type="term" value="F:methyltransferase activity"/>
    <property type="evidence" value="ECO:0007669"/>
    <property type="project" value="UniProtKB-KW"/>
</dbReference>